<reference evidence="2 3" key="1">
    <citation type="submission" date="2014-07" db="EMBL/GenBank/DDBJ databases">
        <title>Draft Genome Sequence of Gephyronic Acid Producer, Cystobacter violaceus Strain Cb vi76.</title>
        <authorList>
            <person name="Stevens D.C."/>
            <person name="Young J."/>
            <person name="Carmichael R."/>
            <person name="Tan J."/>
            <person name="Taylor R.E."/>
        </authorList>
    </citation>
    <scope>NUCLEOTIDE SEQUENCE [LARGE SCALE GENOMIC DNA]</scope>
    <source>
        <strain evidence="2 3">Cb vi76</strain>
    </source>
</reference>
<gene>
    <name evidence="2" type="ORF">Q664_13205</name>
</gene>
<dbReference type="Pfam" id="PF05899">
    <property type="entry name" value="Cupin_3"/>
    <property type="match status" value="1"/>
</dbReference>
<organism evidence="2 3">
    <name type="scientific">Archangium violaceum Cb vi76</name>
    <dbReference type="NCBI Taxonomy" id="1406225"/>
    <lineage>
        <taxon>Bacteria</taxon>
        <taxon>Pseudomonadati</taxon>
        <taxon>Myxococcota</taxon>
        <taxon>Myxococcia</taxon>
        <taxon>Myxococcales</taxon>
        <taxon>Cystobacterineae</taxon>
        <taxon>Archangiaceae</taxon>
        <taxon>Archangium</taxon>
    </lineage>
</organism>
<sequence>MSSLVIKKFAQPDERRPFLGHGHLDLLHLGGSNIGMGVFEPGWKWSKDVQPIAGTRSCQSAHSCYVVSGSMEVVMDDGTRALLTAGDVAYIPPGHDAWVMGSETCLLLDFEGMADYARREAQPSAPSMQ</sequence>
<dbReference type="SUPFAM" id="SSF51182">
    <property type="entry name" value="RmlC-like cupins"/>
    <property type="match status" value="1"/>
</dbReference>
<dbReference type="Gene3D" id="2.60.120.10">
    <property type="entry name" value="Jelly Rolls"/>
    <property type="match status" value="1"/>
</dbReference>
<comment type="caution">
    <text evidence="2">The sequence shown here is derived from an EMBL/GenBank/DDBJ whole genome shotgun (WGS) entry which is preliminary data.</text>
</comment>
<feature type="domain" description="(S)-ureidoglycine aminohydrolase cupin" evidence="1">
    <location>
        <begin position="61"/>
        <end position="96"/>
    </location>
</feature>
<dbReference type="InterPro" id="IPR014710">
    <property type="entry name" value="RmlC-like_jellyroll"/>
</dbReference>
<dbReference type="InterPro" id="IPR011051">
    <property type="entry name" value="RmlC_Cupin_sf"/>
</dbReference>
<dbReference type="EMBL" id="JPMI01000079">
    <property type="protein sequence ID" value="KFA92809.1"/>
    <property type="molecule type" value="Genomic_DNA"/>
</dbReference>
<dbReference type="RefSeq" id="WP_043394162.1">
    <property type="nucleotide sequence ID" value="NZ_JPMI01000079.1"/>
</dbReference>
<dbReference type="InterPro" id="IPR008579">
    <property type="entry name" value="UGlyAH_Cupin_dom"/>
</dbReference>
<evidence type="ECO:0000313" key="2">
    <source>
        <dbReference type="EMBL" id="KFA92809.1"/>
    </source>
</evidence>
<protein>
    <submittedName>
        <fullName evidence="2">Cupin</fullName>
    </submittedName>
</protein>
<proteinExistence type="predicted"/>
<dbReference type="AlphaFoldDB" id="A0A084SWH4"/>
<evidence type="ECO:0000313" key="3">
    <source>
        <dbReference type="Proteomes" id="UP000028547"/>
    </source>
</evidence>
<dbReference type="Proteomes" id="UP000028547">
    <property type="component" value="Unassembled WGS sequence"/>
</dbReference>
<dbReference type="CDD" id="cd06990">
    <property type="entry name" value="cupin_DUF861"/>
    <property type="match status" value="1"/>
</dbReference>
<evidence type="ECO:0000259" key="1">
    <source>
        <dbReference type="Pfam" id="PF05899"/>
    </source>
</evidence>
<name>A0A084SWH4_9BACT</name>
<accession>A0A084SWH4</accession>